<name>A0A4R8DIP6_9BACT</name>
<comment type="caution">
    <text evidence="1">The sequence shown here is derived from an EMBL/GenBank/DDBJ whole genome shotgun (WGS) entry which is preliminary data.</text>
</comment>
<dbReference type="RefSeq" id="WP_133999670.1">
    <property type="nucleotide sequence ID" value="NZ_SODV01000002.1"/>
</dbReference>
<protein>
    <recommendedName>
        <fullName evidence="3">N-acetyltransferase domain-containing protein</fullName>
    </recommendedName>
</protein>
<evidence type="ECO:0000313" key="1">
    <source>
        <dbReference type="EMBL" id="TDW97437.1"/>
    </source>
</evidence>
<proteinExistence type="predicted"/>
<organism evidence="1 2">
    <name type="scientific">Dinghuibacter silviterrae</name>
    <dbReference type="NCBI Taxonomy" id="1539049"/>
    <lineage>
        <taxon>Bacteria</taxon>
        <taxon>Pseudomonadati</taxon>
        <taxon>Bacteroidota</taxon>
        <taxon>Chitinophagia</taxon>
        <taxon>Chitinophagales</taxon>
        <taxon>Chitinophagaceae</taxon>
        <taxon>Dinghuibacter</taxon>
    </lineage>
</organism>
<dbReference type="EMBL" id="SODV01000002">
    <property type="protein sequence ID" value="TDW97437.1"/>
    <property type="molecule type" value="Genomic_DNA"/>
</dbReference>
<evidence type="ECO:0008006" key="3">
    <source>
        <dbReference type="Google" id="ProtNLM"/>
    </source>
</evidence>
<gene>
    <name evidence="1" type="ORF">EDB95_5286</name>
</gene>
<accession>A0A4R8DIP6</accession>
<dbReference type="AlphaFoldDB" id="A0A4R8DIP6"/>
<sequence length="166" mass="19244">MVLEEISSGEQVEATIEPLNLNDFKVIKRDKSRFDSFNWNAYKSREVYKLRLVSDETILGLMCLTDHPGEGIDAIEIELLEVSLENRRGNRKFALIAGCLIAFACRESFKRGYEGWVFLKPKTYLKEHYSSKYGFVWVPIKTPSQPEGIMELNTNNSLRLIKRYID</sequence>
<evidence type="ECO:0000313" key="2">
    <source>
        <dbReference type="Proteomes" id="UP000294498"/>
    </source>
</evidence>
<reference evidence="1 2" key="1">
    <citation type="submission" date="2019-03" db="EMBL/GenBank/DDBJ databases">
        <title>Genomic Encyclopedia of Type Strains, Phase IV (KMG-IV): sequencing the most valuable type-strain genomes for metagenomic binning, comparative biology and taxonomic classification.</title>
        <authorList>
            <person name="Goeker M."/>
        </authorList>
    </citation>
    <scope>NUCLEOTIDE SEQUENCE [LARGE SCALE GENOMIC DNA]</scope>
    <source>
        <strain evidence="1 2">DSM 100059</strain>
    </source>
</reference>
<dbReference type="Proteomes" id="UP000294498">
    <property type="component" value="Unassembled WGS sequence"/>
</dbReference>
<dbReference type="OrthoDB" id="956078at2"/>
<keyword evidence="2" id="KW-1185">Reference proteome</keyword>